<dbReference type="InterPro" id="IPR019787">
    <property type="entry name" value="Znf_PHD-finger"/>
</dbReference>
<keyword evidence="8" id="KW-1185">Reference proteome</keyword>
<evidence type="ECO:0000256" key="1">
    <source>
        <dbReference type="ARBA" id="ARBA00022723"/>
    </source>
</evidence>
<dbReference type="PANTHER" id="PTHR47793">
    <property type="entry name" value="HISTONE DEACETYLASE COMPLEX SUBUNIT CTI6"/>
    <property type="match status" value="1"/>
</dbReference>
<keyword evidence="1" id="KW-0479">Metal-binding</keyword>
<dbReference type="EMBL" id="JAAAUQ010000030">
    <property type="protein sequence ID" value="KAF9156272.1"/>
    <property type="molecule type" value="Genomic_DNA"/>
</dbReference>
<evidence type="ECO:0000256" key="2">
    <source>
        <dbReference type="ARBA" id="ARBA00022771"/>
    </source>
</evidence>
<dbReference type="GO" id="GO:0008270">
    <property type="term" value="F:zinc ion binding"/>
    <property type="evidence" value="ECO:0007669"/>
    <property type="project" value="UniProtKB-KW"/>
</dbReference>
<feature type="region of interest" description="Disordered" evidence="5">
    <location>
        <begin position="759"/>
        <end position="864"/>
    </location>
</feature>
<dbReference type="OrthoDB" id="79252at2759"/>
<dbReference type="InterPro" id="IPR011011">
    <property type="entry name" value="Znf_FYVE_PHD"/>
</dbReference>
<reference evidence="7" key="1">
    <citation type="journal article" date="2020" name="Fungal Divers.">
        <title>Resolving the Mortierellaceae phylogeny through synthesis of multi-gene phylogenetics and phylogenomics.</title>
        <authorList>
            <person name="Vandepol N."/>
            <person name="Liber J."/>
            <person name="Desiro A."/>
            <person name="Na H."/>
            <person name="Kennedy M."/>
            <person name="Barry K."/>
            <person name="Grigoriev I.V."/>
            <person name="Miller A.N."/>
            <person name="O'Donnell K."/>
            <person name="Stajich J.E."/>
            <person name="Bonito G."/>
        </authorList>
    </citation>
    <scope>NUCLEOTIDE SEQUENCE</scope>
    <source>
        <strain evidence="7">NRRL 6426</strain>
    </source>
</reference>
<feature type="compositionally biased region" description="Acidic residues" evidence="5">
    <location>
        <begin position="151"/>
        <end position="160"/>
    </location>
</feature>
<dbReference type="InterPro" id="IPR001965">
    <property type="entry name" value="Znf_PHD"/>
</dbReference>
<feature type="compositionally biased region" description="Low complexity" evidence="5">
    <location>
        <begin position="439"/>
        <end position="450"/>
    </location>
</feature>
<feature type="compositionally biased region" description="Low complexity" evidence="5">
    <location>
        <begin position="206"/>
        <end position="220"/>
    </location>
</feature>
<dbReference type="SMART" id="SM00249">
    <property type="entry name" value="PHD"/>
    <property type="match status" value="1"/>
</dbReference>
<proteinExistence type="predicted"/>
<evidence type="ECO:0000256" key="3">
    <source>
        <dbReference type="ARBA" id="ARBA00022833"/>
    </source>
</evidence>
<feature type="compositionally biased region" description="Polar residues" evidence="5">
    <location>
        <begin position="279"/>
        <end position="305"/>
    </location>
</feature>
<feature type="compositionally biased region" description="Basic residues" evidence="5">
    <location>
        <begin position="251"/>
        <end position="260"/>
    </location>
</feature>
<evidence type="ECO:0000313" key="7">
    <source>
        <dbReference type="EMBL" id="KAF9156272.1"/>
    </source>
</evidence>
<protein>
    <submittedName>
        <fullName evidence="7">Myeloid lymphoid or mixed-lineage leukemia 5 (Trithorax, )</fullName>
    </submittedName>
</protein>
<keyword evidence="2 4" id="KW-0863">Zinc-finger</keyword>
<dbReference type="InterPro" id="IPR013083">
    <property type="entry name" value="Znf_RING/FYVE/PHD"/>
</dbReference>
<feature type="compositionally biased region" description="Acidic residues" evidence="5">
    <location>
        <begin position="830"/>
        <end position="844"/>
    </location>
</feature>
<dbReference type="Proteomes" id="UP000748756">
    <property type="component" value="Unassembled WGS sequence"/>
</dbReference>
<feature type="compositionally biased region" description="Polar residues" evidence="5">
    <location>
        <begin position="459"/>
        <end position="469"/>
    </location>
</feature>
<dbReference type="AlphaFoldDB" id="A0A9P5S9X7"/>
<name>A0A9P5S9X7_9FUNG</name>
<feature type="region of interest" description="Disordered" evidence="5">
    <location>
        <begin position="143"/>
        <end position="305"/>
    </location>
</feature>
<keyword evidence="3" id="KW-0862">Zinc</keyword>
<dbReference type="InterPro" id="IPR053051">
    <property type="entry name" value="HDAC_complex_subunit"/>
</dbReference>
<feature type="region of interest" description="Disordered" evidence="5">
    <location>
        <begin position="437"/>
        <end position="473"/>
    </location>
</feature>
<evidence type="ECO:0000313" key="8">
    <source>
        <dbReference type="Proteomes" id="UP000748756"/>
    </source>
</evidence>
<organism evidence="7 8">
    <name type="scientific">Linnemannia schmuckeri</name>
    <dbReference type="NCBI Taxonomy" id="64567"/>
    <lineage>
        <taxon>Eukaryota</taxon>
        <taxon>Fungi</taxon>
        <taxon>Fungi incertae sedis</taxon>
        <taxon>Mucoromycota</taxon>
        <taxon>Mortierellomycotina</taxon>
        <taxon>Mortierellomycetes</taxon>
        <taxon>Mortierellales</taxon>
        <taxon>Mortierellaceae</taxon>
        <taxon>Linnemannia</taxon>
    </lineage>
</organism>
<dbReference type="PANTHER" id="PTHR47793:SF1">
    <property type="entry name" value="HISTONE DEACETYLASE COMPLEX SUBUNIT CTI6"/>
    <property type="match status" value="1"/>
</dbReference>
<feature type="domain" description="PHD-type" evidence="6">
    <location>
        <begin position="712"/>
        <end position="760"/>
    </location>
</feature>
<evidence type="ECO:0000259" key="6">
    <source>
        <dbReference type="PROSITE" id="PS50016"/>
    </source>
</evidence>
<sequence length="1068" mass="117379">MSSNVARHAPVKSETKRSKRLLASTRKIRQQRENIENTLSASLSSVTLANLPLQKQSTQIRKRLLTECQSNAALTPGDQLSNKRQKLLLDDPRSDSAAFASSVPPLHRTLSDKSSYLNQAPLHELSPDAKSHSTLALWKRPPQLCRTTSDSDADADDEDDPLQRTASPASKLQALPQSPAMSAKRDPHTLSTLKDNHQPIREVSKASKQSSSLPSHQHLLSMDDDELFGSDTTLTSPEDDSDDDITGHSHLTTKVKHTRSTKREVPFSIRTRSKKAASLTVTSQSSIESNTSDPSTNDASSLPQIQSPVEQPAPELVVGPVISVAPMSLMVRILEGRKRPTEAELNEDEADSSDDAQSEMTAVVAPLPLKTEFPLAPVPLDDVSLNATVVESLLKDIYTAVCSPGGDLPSSTCTTAPAAATEGNVFAIPTLPVLRRNRSYSSSRAKPSRSADLNDRSSTRQYASRQPSRTMPHPRLFQTCRDIMSQSDPDRHLADIQSISLVLKHSLEQGMRKIQDAAAEVQAKSDMNAKPKVGSVNMQAWGAVIGNGKGLFRESPRRQREIERIAERRNLVEETYRALDFSPPPPGWDKSSQVILEKLTPEKSPAKTRSGKAEKRWPSELDNTLGCDYCRKTYMDQAGLAYHMERCTMAQMQTSIATDMDGDSTASETEDQRMARSPTALLEKKAGLKIMEEISENDDEEEEDEEGDEEGIIMCVCGSKEDEGAMVQCDKCEVWLHLECLNLSEDDVPEEYFCPTCQGLPTPSTGGKSFRHIPVRASERSRSQTKAGRPRRQLESQGAVLAKGSRRVARSKPVPHWMHVRQDTKIETGSDTEDTYSTGSDEDESQHSRESVGSPQVTLNHDWRSVGQGSGSILGYDSEYMNTLFGGASAHTVFKKSKAPALMLGGSSSQKVQEELTNNLLSTDLGLNDHEEIVFPGASNRHTIMGANFDSDPLFDQGYLGIDSSQNLGSDDTIDSDGLRTPIDLWRDTDQGDQWVSNNIGEVISEKAAEFALENSASVSSEYKSTAAVVGLEHYPELLTNNVIDWYCDQDLHRADNFDIDGEDCYLS</sequence>
<evidence type="ECO:0000256" key="4">
    <source>
        <dbReference type="PROSITE-ProRule" id="PRU00146"/>
    </source>
</evidence>
<comment type="caution">
    <text evidence="7">The sequence shown here is derived from an EMBL/GenBank/DDBJ whole genome shotgun (WGS) entry which is preliminary data.</text>
</comment>
<dbReference type="Gene3D" id="3.30.40.10">
    <property type="entry name" value="Zinc/RING finger domain, C3HC4 (zinc finger)"/>
    <property type="match status" value="1"/>
</dbReference>
<dbReference type="Pfam" id="PF00628">
    <property type="entry name" value="PHD"/>
    <property type="match status" value="1"/>
</dbReference>
<dbReference type="PROSITE" id="PS01359">
    <property type="entry name" value="ZF_PHD_1"/>
    <property type="match status" value="1"/>
</dbReference>
<feature type="region of interest" description="Disordered" evidence="5">
    <location>
        <begin position="1"/>
        <end position="29"/>
    </location>
</feature>
<dbReference type="InterPro" id="IPR019786">
    <property type="entry name" value="Zinc_finger_PHD-type_CS"/>
</dbReference>
<feature type="compositionally biased region" description="Basic and acidic residues" evidence="5">
    <location>
        <begin position="183"/>
        <end position="205"/>
    </location>
</feature>
<evidence type="ECO:0000256" key="5">
    <source>
        <dbReference type="SAM" id="MobiDB-lite"/>
    </source>
</evidence>
<accession>A0A9P5S9X7</accession>
<feature type="compositionally biased region" description="Polar residues" evidence="5">
    <location>
        <begin position="164"/>
        <end position="180"/>
    </location>
</feature>
<gene>
    <name evidence="7" type="primary">MLL5</name>
    <name evidence="7" type="ORF">BG015_006316</name>
</gene>
<feature type="region of interest" description="Disordered" evidence="5">
    <location>
        <begin position="659"/>
        <end position="678"/>
    </location>
</feature>
<dbReference type="PROSITE" id="PS50016">
    <property type="entry name" value="ZF_PHD_2"/>
    <property type="match status" value="1"/>
</dbReference>
<dbReference type="SUPFAM" id="SSF57903">
    <property type="entry name" value="FYVE/PHD zinc finger"/>
    <property type="match status" value="1"/>
</dbReference>